<evidence type="ECO:0008006" key="3">
    <source>
        <dbReference type="Google" id="ProtNLM"/>
    </source>
</evidence>
<organism evidence="1 2">
    <name type="scientific">Calothrix parasitica NIES-267</name>
    <dbReference type="NCBI Taxonomy" id="1973488"/>
    <lineage>
        <taxon>Bacteria</taxon>
        <taxon>Bacillati</taxon>
        <taxon>Cyanobacteriota</taxon>
        <taxon>Cyanophyceae</taxon>
        <taxon>Nostocales</taxon>
        <taxon>Calotrichaceae</taxon>
        <taxon>Calothrix</taxon>
    </lineage>
</organism>
<evidence type="ECO:0000313" key="1">
    <source>
        <dbReference type="EMBL" id="BAY80826.1"/>
    </source>
</evidence>
<name>A0A1Z4LHV9_9CYAN</name>
<dbReference type="AlphaFoldDB" id="A0A1Z4LHV9"/>
<gene>
    <name evidence="1" type="ORF">NIES267_02910</name>
</gene>
<protein>
    <recommendedName>
        <fullName evidence="3">Filamentous hemagglutinin outer membrane protein</fullName>
    </recommendedName>
</protein>
<sequence>MVDSSQQIASGCNVNQGSSFTVVGKGGLAANPQEIVGEFNMWRDLRNLSSLNNVKKRSAQVNNNYPKPIVEATGWVVDKQGNVEFVAQSSNRNNRHQASNCKGEIINL</sequence>
<dbReference type="Proteomes" id="UP000218418">
    <property type="component" value="Chromosome"/>
</dbReference>
<keyword evidence="2" id="KW-1185">Reference proteome</keyword>
<proteinExistence type="predicted"/>
<accession>A0A1Z4LHV9</accession>
<dbReference type="EMBL" id="AP018227">
    <property type="protein sequence ID" value="BAY80826.1"/>
    <property type="molecule type" value="Genomic_DNA"/>
</dbReference>
<reference evidence="1 2" key="1">
    <citation type="submission" date="2017-06" db="EMBL/GenBank/DDBJ databases">
        <title>Genome sequencing of cyanobaciteial culture collection at National Institute for Environmental Studies (NIES).</title>
        <authorList>
            <person name="Hirose Y."/>
            <person name="Shimura Y."/>
            <person name="Fujisawa T."/>
            <person name="Nakamura Y."/>
            <person name="Kawachi M."/>
        </authorList>
    </citation>
    <scope>NUCLEOTIDE SEQUENCE [LARGE SCALE GENOMIC DNA]</scope>
    <source>
        <strain evidence="1 2">NIES-267</strain>
    </source>
</reference>
<evidence type="ECO:0000313" key="2">
    <source>
        <dbReference type="Proteomes" id="UP000218418"/>
    </source>
</evidence>